<accession>A0ACB9F8W5</accession>
<dbReference type="Proteomes" id="UP001055811">
    <property type="component" value="Linkage Group LG03"/>
</dbReference>
<proteinExistence type="predicted"/>
<protein>
    <submittedName>
        <fullName evidence="1">Uncharacterized protein</fullName>
    </submittedName>
</protein>
<reference evidence="2" key="1">
    <citation type="journal article" date="2022" name="Mol. Ecol. Resour.">
        <title>The genomes of chicory, endive, great burdock and yacon provide insights into Asteraceae palaeo-polyploidization history and plant inulin production.</title>
        <authorList>
            <person name="Fan W."/>
            <person name="Wang S."/>
            <person name="Wang H."/>
            <person name="Wang A."/>
            <person name="Jiang F."/>
            <person name="Liu H."/>
            <person name="Zhao H."/>
            <person name="Xu D."/>
            <person name="Zhang Y."/>
        </authorList>
    </citation>
    <scope>NUCLEOTIDE SEQUENCE [LARGE SCALE GENOMIC DNA]</scope>
    <source>
        <strain evidence="2">cv. Punajuju</strain>
    </source>
</reference>
<evidence type="ECO:0000313" key="2">
    <source>
        <dbReference type="Proteomes" id="UP001055811"/>
    </source>
</evidence>
<name>A0ACB9F8W5_CICIN</name>
<reference evidence="1 2" key="2">
    <citation type="journal article" date="2022" name="Mol. Ecol. Resour.">
        <title>The genomes of chicory, endive, great burdock and yacon provide insights into Asteraceae paleo-polyploidization history and plant inulin production.</title>
        <authorList>
            <person name="Fan W."/>
            <person name="Wang S."/>
            <person name="Wang H."/>
            <person name="Wang A."/>
            <person name="Jiang F."/>
            <person name="Liu H."/>
            <person name="Zhao H."/>
            <person name="Xu D."/>
            <person name="Zhang Y."/>
        </authorList>
    </citation>
    <scope>NUCLEOTIDE SEQUENCE [LARGE SCALE GENOMIC DNA]</scope>
    <source>
        <strain evidence="2">cv. Punajuju</strain>
        <tissue evidence="1">Leaves</tissue>
    </source>
</reference>
<comment type="caution">
    <text evidence="1">The sequence shown here is derived from an EMBL/GenBank/DDBJ whole genome shotgun (WGS) entry which is preliminary data.</text>
</comment>
<gene>
    <name evidence="1" type="ORF">L2E82_18139</name>
</gene>
<sequence length="238" mass="27013">MNLKPLEDSCVFEDVFVSIPRGGPIYIADVVGPLTSVSHFQSCIEDDLKDVKKELCLELTKQHRHEISYSFGVLDDDAKVTSPVGFQIAELPLDPMISKMIIASDQLGCSEEIITLSQSIWISVKAQRELDDAKLRFAASEKLYNVRRAVQLDHPDDLDVVVRDEQGVRRVKGIIQKLYDVRRVVQLDHPDDLDVVVRDEQGVWRVKGIIQKLYDVRRAVQLDHPDDLDVVVRDEQGV</sequence>
<dbReference type="EMBL" id="CM042011">
    <property type="protein sequence ID" value="KAI3767754.1"/>
    <property type="molecule type" value="Genomic_DNA"/>
</dbReference>
<organism evidence="1 2">
    <name type="scientific">Cichorium intybus</name>
    <name type="common">Chicory</name>
    <dbReference type="NCBI Taxonomy" id="13427"/>
    <lineage>
        <taxon>Eukaryota</taxon>
        <taxon>Viridiplantae</taxon>
        <taxon>Streptophyta</taxon>
        <taxon>Embryophyta</taxon>
        <taxon>Tracheophyta</taxon>
        <taxon>Spermatophyta</taxon>
        <taxon>Magnoliopsida</taxon>
        <taxon>eudicotyledons</taxon>
        <taxon>Gunneridae</taxon>
        <taxon>Pentapetalae</taxon>
        <taxon>asterids</taxon>
        <taxon>campanulids</taxon>
        <taxon>Asterales</taxon>
        <taxon>Asteraceae</taxon>
        <taxon>Cichorioideae</taxon>
        <taxon>Cichorieae</taxon>
        <taxon>Cichoriinae</taxon>
        <taxon>Cichorium</taxon>
    </lineage>
</organism>
<evidence type="ECO:0000313" key="1">
    <source>
        <dbReference type="EMBL" id="KAI3767754.1"/>
    </source>
</evidence>
<keyword evidence="2" id="KW-1185">Reference proteome</keyword>